<dbReference type="GO" id="GO:0003677">
    <property type="term" value="F:DNA binding"/>
    <property type="evidence" value="ECO:0007669"/>
    <property type="project" value="UniProtKB-KW"/>
</dbReference>
<feature type="domain" description="Cas12f1-like TNB" evidence="2">
    <location>
        <begin position="293"/>
        <end position="357"/>
    </location>
</feature>
<accession>H1KWK8</accession>
<evidence type="ECO:0000256" key="1">
    <source>
        <dbReference type="ARBA" id="ARBA00023125"/>
    </source>
</evidence>
<name>H1KWK8_9EURY</name>
<dbReference type="SUPFAM" id="SSF75712">
    <property type="entry name" value="Rad50 coiled-coil Zn hook"/>
    <property type="match status" value="1"/>
</dbReference>
<evidence type="ECO:0000313" key="3">
    <source>
        <dbReference type="EMBL" id="EHP89123.1"/>
    </source>
</evidence>
<dbReference type="AlphaFoldDB" id="H1KWK8"/>
<dbReference type="Pfam" id="PF07282">
    <property type="entry name" value="Cas12f1-like_TNB"/>
    <property type="match status" value="1"/>
</dbReference>
<keyword evidence="4" id="KW-1185">Reference proteome</keyword>
<evidence type="ECO:0000259" key="2">
    <source>
        <dbReference type="Pfam" id="PF07282"/>
    </source>
</evidence>
<comment type="caution">
    <text evidence="3">The sequence shown here is derived from an EMBL/GenBank/DDBJ whole genome shotgun (WGS) entry which is preliminary data.</text>
</comment>
<dbReference type="PANTHER" id="PTHR30405:SF23">
    <property type="entry name" value="TRANSPOSASE-RELATED"/>
    <property type="match status" value="1"/>
</dbReference>
<dbReference type="STRING" id="647171.MetfoDRAFT_0181"/>
<dbReference type="NCBIfam" id="NF040570">
    <property type="entry name" value="guided_TnpB"/>
    <property type="match status" value="1"/>
</dbReference>
<dbReference type="InterPro" id="IPR051399">
    <property type="entry name" value="RNA-guided_DNA_endo/Transpos"/>
</dbReference>
<dbReference type="Proteomes" id="UP000003706">
    <property type="component" value="Unassembled WGS sequence"/>
</dbReference>
<dbReference type="EMBL" id="AGJL01000003">
    <property type="protein sequence ID" value="EHP89123.1"/>
    <property type="molecule type" value="Genomic_DNA"/>
</dbReference>
<dbReference type="RefSeq" id="WP_007043627.1">
    <property type="nucleotide sequence ID" value="NZ_AGJL01000003.1"/>
</dbReference>
<organism evidence="3 4">
    <name type="scientific">Methanotorris formicicus Mc-S-70</name>
    <dbReference type="NCBI Taxonomy" id="647171"/>
    <lineage>
        <taxon>Archaea</taxon>
        <taxon>Methanobacteriati</taxon>
        <taxon>Methanobacteriota</taxon>
        <taxon>Methanomada group</taxon>
        <taxon>Methanococci</taxon>
        <taxon>Methanococcales</taxon>
        <taxon>Methanocaldococcaceae</taxon>
        <taxon>Methanotorris</taxon>
    </lineage>
</organism>
<proteinExistence type="predicted"/>
<dbReference type="PATRIC" id="fig|647171.4.peg.178"/>
<sequence>MSNEYLETVKLTARFKIKEIPNELTNIFPTYKTIVNNLLNYAFKNNITSFKRLKSEKYKDLRGKYKKLPSHYLYTACQMATSIFKSWRKRHRKGKASKKPDFKGSVIMLDDHLFKLDLDKGLARISTPYGRVEVELYSSDYHKKFKDWKVGQAWIVRKKNDYYLNVVFSKNILIKEGENVVGVDLNENNVTIATDENIIQIITNERTIRTSYYVKRRKIQEKIRLGDKKKELLEKYGERERNKIVDIYHKVANKIIEIAKKVGGVIALENLKEIREKVNYFKKLNGRLHRWSFRKLQEFIKYKAKLNGVRVVFVNPHYTSSRCPICGGRMSPNGHRVLKCECCGCIADRDVVGSLNIMIRGFKAIKPKDVGSSVPPESYPMKLGGWKVIRYACFNCFKISG</sequence>
<dbReference type="NCBIfam" id="TIGR01766">
    <property type="entry name" value="IS200/IS605 family accessory protein TnpB-like domain"/>
    <property type="match status" value="1"/>
</dbReference>
<reference evidence="3 4" key="1">
    <citation type="submission" date="2011-09" db="EMBL/GenBank/DDBJ databases">
        <title>The draft genome of Methanotorris formicicus Mc-S-70.</title>
        <authorList>
            <consortium name="US DOE Joint Genome Institute (JGI-PGF)"/>
            <person name="Lucas S."/>
            <person name="Han J."/>
            <person name="Lapidus A."/>
            <person name="Cheng J.-F."/>
            <person name="Goodwin L."/>
            <person name="Pitluck S."/>
            <person name="Peters L."/>
            <person name="Land M.L."/>
            <person name="Hauser L."/>
            <person name="Sieprawska-Lupa M."/>
            <person name="Takai K."/>
            <person name="Miyazaki J."/>
            <person name="Whitman W."/>
            <person name="Woyke T.J."/>
        </authorList>
    </citation>
    <scope>NUCLEOTIDE SEQUENCE [LARGE SCALE GENOMIC DNA]</scope>
    <source>
        <strain evidence="3 4">Mc-S-70</strain>
    </source>
</reference>
<evidence type="ECO:0000313" key="4">
    <source>
        <dbReference type="Proteomes" id="UP000003706"/>
    </source>
</evidence>
<dbReference type="PANTHER" id="PTHR30405">
    <property type="entry name" value="TRANSPOSASE"/>
    <property type="match status" value="1"/>
</dbReference>
<keyword evidence="1" id="KW-0238">DNA-binding</keyword>
<gene>
    <name evidence="3" type="ORF">MetfoDRAFT_0181</name>
</gene>
<protein>
    <submittedName>
        <fullName evidence="3">Transposase, IS605 OrfB family</fullName>
    </submittedName>
</protein>
<dbReference type="InterPro" id="IPR010095">
    <property type="entry name" value="Cas12f1-like_TNB"/>
</dbReference>